<keyword evidence="15" id="KW-1185">Reference proteome</keyword>
<accession>A0A292PKU4</accession>
<evidence type="ECO:0000256" key="2">
    <source>
        <dbReference type="ARBA" id="ARBA00010857"/>
    </source>
</evidence>
<keyword evidence="10" id="KW-0539">Nucleus</keyword>
<keyword evidence="8" id="KW-0805">Transcription regulation</keyword>
<dbReference type="InterPro" id="IPR013763">
    <property type="entry name" value="Cyclin-like_dom"/>
</dbReference>
<evidence type="ECO:0000256" key="6">
    <source>
        <dbReference type="ARBA" id="ARBA00022771"/>
    </source>
</evidence>
<dbReference type="FunFam" id="2.20.25.10:FF:000036">
    <property type="entry name" value="Transcription initiation factor IIB"/>
    <property type="match status" value="1"/>
</dbReference>
<evidence type="ECO:0000259" key="13">
    <source>
        <dbReference type="PROSITE" id="PS51134"/>
    </source>
</evidence>
<organism evidence="14 15">
    <name type="scientific">Tuber aestivum</name>
    <name type="common">summer truffle</name>
    <dbReference type="NCBI Taxonomy" id="59557"/>
    <lineage>
        <taxon>Eukaryota</taxon>
        <taxon>Fungi</taxon>
        <taxon>Dikarya</taxon>
        <taxon>Ascomycota</taxon>
        <taxon>Pezizomycotina</taxon>
        <taxon>Pezizomycetes</taxon>
        <taxon>Pezizales</taxon>
        <taxon>Tuberaceae</taxon>
        <taxon>Tuber</taxon>
    </lineage>
</organism>
<gene>
    <name evidence="14" type="ORF">GSTUAT00007741001</name>
</gene>
<evidence type="ECO:0000256" key="12">
    <source>
        <dbReference type="PROSITE-ProRule" id="PRU00469"/>
    </source>
</evidence>
<dbReference type="PROSITE" id="PS00782">
    <property type="entry name" value="TFIIB"/>
    <property type="match status" value="1"/>
</dbReference>
<dbReference type="PANTHER" id="PTHR11618">
    <property type="entry name" value="TRANSCRIPTION INITIATION FACTOR IIB-RELATED"/>
    <property type="match status" value="1"/>
</dbReference>
<dbReference type="PRINTS" id="PR00685">
    <property type="entry name" value="TIFACTORIIB"/>
</dbReference>
<evidence type="ECO:0000256" key="10">
    <source>
        <dbReference type="ARBA" id="ARBA00023242"/>
    </source>
</evidence>
<dbReference type="GO" id="GO:0008270">
    <property type="term" value="F:zinc ion binding"/>
    <property type="evidence" value="ECO:0007669"/>
    <property type="project" value="UniProtKB-KW"/>
</dbReference>
<dbReference type="GO" id="GO:0016251">
    <property type="term" value="F:RNA polymerase II general transcription initiation factor activity"/>
    <property type="evidence" value="ECO:0007669"/>
    <property type="project" value="TreeGrafter"/>
</dbReference>
<keyword evidence="9" id="KW-0804">Transcription</keyword>
<dbReference type="CDD" id="cd20552">
    <property type="entry name" value="CYCLIN_TFIIB_rpt2"/>
    <property type="match status" value="1"/>
</dbReference>
<dbReference type="GO" id="GO:0005634">
    <property type="term" value="C:nucleus"/>
    <property type="evidence" value="ECO:0007669"/>
    <property type="project" value="UniProtKB-SubCell"/>
</dbReference>
<comment type="similarity">
    <text evidence="2">Belongs to the TFIIB family.</text>
</comment>
<evidence type="ECO:0000313" key="14">
    <source>
        <dbReference type="EMBL" id="CUS08159.1"/>
    </source>
</evidence>
<dbReference type="AlphaFoldDB" id="A0A292PKU4"/>
<dbReference type="InterPro" id="IPR013150">
    <property type="entry name" value="TFIIB_cyclin"/>
</dbReference>
<dbReference type="Proteomes" id="UP001412239">
    <property type="component" value="Unassembled WGS sequence"/>
</dbReference>
<dbReference type="Gene3D" id="2.20.25.10">
    <property type="match status" value="1"/>
</dbReference>
<comment type="subcellular location">
    <subcellularLocation>
        <location evidence="1">Nucleus</location>
    </subcellularLocation>
</comment>
<evidence type="ECO:0000256" key="8">
    <source>
        <dbReference type="ARBA" id="ARBA00023015"/>
    </source>
</evidence>
<evidence type="ECO:0000256" key="11">
    <source>
        <dbReference type="ARBA" id="ARBA00031706"/>
    </source>
</evidence>
<dbReference type="PANTHER" id="PTHR11618:SF13">
    <property type="entry name" value="TRANSCRIPTION INITIATION FACTOR IIB"/>
    <property type="match status" value="1"/>
</dbReference>
<proteinExistence type="inferred from homology"/>
<name>A0A292PKU4_9PEZI</name>
<dbReference type="InterPro" id="IPR023486">
    <property type="entry name" value="TFIIB_CS"/>
</dbReference>
<dbReference type="FunFam" id="1.10.472.10:FF:000141">
    <property type="entry name" value="Transcription initiation factor IIB"/>
    <property type="match status" value="1"/>
</dbReference>
<keyword evidence="4" id="KW-0479">Metal-binding</keyword>
<reference evidence="14" key="1">
    <citation type="submission" date="2015-10" db="EMBL/GenBank/DDBJ databases">
        <authorList>
            <person name="Regsiter A."/>
            <person name="william w."/>
        </authorList>
    </citation>
    <scope>NUCLEOTIDE SEQUENCE</scope>
    <source>
        <strain evidence="14">Montdore</strain>
    </source>
</reference>
<dbReference type="GO" id="GO:0006367">
    <property type="term" value="P:transcription initiation at RNA polymerase II promoter"/>
    <property type="evidence" value="ECO:0007669"/>
    <property type="project" value="TreeGrafter"/>
</dbReference>
<keyword evidence="7" id="KW-0862">Zinc</keyword>
<evidence type="ECO:0000256" key="9">
    <source>
        <dbReference type="ARBA" id="ARBA00023163"/>
    </source>
</evidence>
<evidence type="ECO:0000256" key="4">
    <source>
        <dbReference type="ARBA" id="ARBA00022723"/>
    </source>
</evidence>
<evidence type="ECO:0000256" key="3">
    <source>
        <dbReference type="ARBA" id="ARBA00013932"/>
    </source>
</evidence>
<dbReference type="Pfam" id="PF00382">
    <property type="entry name" value="TFIIB"/>
    <property type="match status" value="2"/>
</dbReference>
<evidence type="ECO:0000256" key="1">
    <source>
        <dbReference type="ARBA" id="ARBA00004123"/>
    </source>
</evidence>
<dbReference type="Pfam" id="PF08271">
    <property type="entry name" value="Zn_Ribbon_TF"/>
    <property type="match status" value="1"/>
</dbReference>
<dbReference type="GO" id="GO:0070897">
    <property type="term" value="P:transcription preinitiation complex assembly"/>
    <property type="evidence" value="ECO:0007669"/>
    <property type="project" value="InterPro"/>
</dbReference>
<dbReference type="InterPro" id="IPR000812">
    <property type="entry name" value="TFIIB"/>
</dbReference>
<dbReference type="FunFam" id="1.10.472.10:FF:000008">
    <property type="entry name" value="Transcription initiation factor IIB"/>
    <property type="match status" value="1"/>
</dbReference>
<sequence length="346" mass="37750">MTMPPPDKPWEANHNVSVMCPDCREVPANIVEEFSSGDMVCGSCGLVLGDRIVDTRSEWRTFSNDDQAGDDPSRVGDAANPFLNGAQLETTISYTPGGAGRELHRAQNKTAGDKSTKGLLAAYKEIGAFCDSINIQKVVSDAAKQLFKIVDDHKAFKGKPQEAIIAGCIFIACRQCQVPRTFREIFALTKVPKKEIGRVFKALEKFFAAQDSKKMDEITKSGGIVDDSQQYKTTSSTRATELMIRYCNNLNLTQNCTTIAQELADRAATIGTLAGRSPISSAAACIYMVSYLMKQPKTAKEISTIAGVSDGTIRNAYKHLYNDRNKLIDPKWVENGKGDISALPSS</sequence>
<dbReference type="GO" id="GO:0017025">
    <property type="term" value="F:TBP-class protein binding"/>
    <property type="evidence" value="ECO:0007669"/>
    <property type="project" value="InterPro"/>
</dbReference>
<dbReference type="InterPro" id="IPR013137">
    <property type="entry name" value="Znf_TFIIB"/>
</dbReference>
<evidence type="ECO:0000313" key="15">
    <source>
        <dbReference type="Proteomes" id="UP001412239"/>
    </source>
</evidence>
<protein>
    <recommendedName>
        <fullName evidence="3">Transcription initiation factor IIB</fullName>
    </recommendedName>
    <alternativeName>
        <fullName evidence="11">General transcription factor TFIIB</fullName>
    </alternativeName>
</protein>
<dbReference type="SUPFAM" id="SSF57783">
    <property type="entry name" value="Zinc beta-ribbon"/>
    <property type="match status" value="1"/>
</dbReference>
<dbReference type="InterPro" id="IPR036915">
    <property type="entry name" value="Cyclin-like_sf"/>
</dbReference>
<dbReference type="SMART" id="SM00385">
    <property type="entry name" value="CYCLIN"/>
    <property type="match status" value="2"/>
</dbReference>
<evidence type="ECO:0000256" key="5">
    <source>
        <dbReference type="ARBA" id="ARBA00022737"/>
    </source>
</evidence>
<dbReference type="SUPFAM" id="SSF47954">
    <property type="entry name" value="Cyclin-like"/>
    <property type="match status" value="2"/>
</dbReference>
<keyword evidence="6 12" id="KW-0863">Zinc-finger</keyword>
<dbReference type="CDD" id="cd20551">
    <property type="entry name" value="CYCLIN_TFIIB_rpt1"/>
    <property type="match status" value="1"/>
</dbReference>
<dbReference type="EMBL" id="LN891145">
    <property type="protein sequence ID" value="CUS08159.1"/>
    <property type="molecule type" value="Genomic_DNA"/>
</dbReference>
<feature type="domain" description="TFIIB-type" evidence="13">
    <location>
        <begin position="16"/>
        <end position="49"/>
    </location>
</feature>
<keyword evidence="5" id="KW-0677">Repeat</keyword>
<evidence type="ECO:0000256" key="7">
    <source>
        <dbReference type="ARBA" id="ARBA00022833"/>
    </source>
</evidence>
<dbReference type="PROSITE" id="PS51134">
    <property type="entry name" value="ZF_TFIIB"/>
    <property type="match status" value="1"/>
</dbReference>
<dbReference type="GO" id="GO:0097550">
    <property type="term" value="C:transcription preinitiation complex"/>
    <property type="evidence" value="ECO:0007669"/>
    <property type="project" value="TreeGrafter"/>
</dbReference>
<dbReference type="Gene3D" id="1.10.472.10">
    <property type="entry name" value="Cyclin-like"/>
    <property type="match status" value="2"/>
</dbReference>